<evidence type="ECO:0000259" key="2">
    <source>
        <dbReference type="Pfam" id="PF17651"/>
    </source>
</evidence>
<organism evidence="3">
    <name type="scientific">marine sediment metagenome</name>
    <dbReference type="NCBI Taxonomy" id="412755"/>
    <lineage>
        <taxon>unclassified sequences</taxon>
        <taxon>metagenomes</taxon>
        <taxon>ecological metagenomes</taxon>
    </lineage>
</organism>
<dbReference type="SUPFAM" id="SSF53067">
    <property type="entry name" value="Actin-like ATPase domain"/>
    <property type="match status" value="1"/>
</dbReference>
<comment type="caution">
    <text evidence="3">The sequence shown here is derived from an EMBL/GenBank/DDBJ whole genome shotgun (WGS) entry which is preliminary data.</text>
</comment>
<dbReference type="PANTHER" id="PTHR42895">
    <property type="entry name" value="IRON-SULFUR CLUSTER-BINDING PROTEIN-RELATED"/>
    <property type="match status" value="1"/>
</dbReference>
<protein>
    <recommendedName>
        <fullName evidence="4">RACo middle region domain-containing protein</fullName>
    </recommendedName>
</protein>
<name>X1CCE2_9ZZZZ</name>
<gene>
    <name evidence="3" type="ORF">S01H4_50750</name>
</gene>
<dbReference type="InterPro" id="IPR043129">
    <property type="entry name" value="ATPase_NBD"/>
</dbReference>
<dbReference type="InterPro" id="IPR052911">
    <property type="entry name" value="Corrinoid_activation_enz"/>
</dbReference>
<accession>X1CCE2</accession>
<dbReference type="EMBL" id="BART01028839">
    <property type="protein sequence ID" value="GAG93933.1"/>
    <property type="molecule type" value="Genomic_DNA"/>
</dbReference>
<feature type="domain" description="RACo-like middle region" evidence="2">
    <location>
        <begin position="55"/>
        <end position="213"/>
    </location>
</feature>
<dbReference type="Pfam" id="PF14574">
    <property type="entry name" value="RACo_C_ter"/>
    <property type="match status" value="1"/>
</dbReference>
<evidence type="ECO:0000259" key="1">
    <source>
        <dbReference type="Pfam" id="PF14574"/>
    </source>
</evidence>
<sequence length="270" mass="28713">LLQALNQQHQLRCSQVDIDVLHILSPQLRSWNWQCQATVRNDEVVALSPWPSHQLGLAIDLGTTKIAGYLVDLSHGRTLAAKGIMNPQISYGEDIVSRITTVTNSSAEGVQLQKLVVEALNELAVDLCAEVGANIEEIVEAVVVGNTAMHHLFLGLPVRQLAYSPFVPAVSQALDIKARDLGLHIASGAYVHVLPNIAGFVGADHVAMLLATEAWQAKGLIVALDIGTNTEVSLVNNGEITTVSCASGPAFEGGHIKDGMRAASGAIERL</sequence>
<reference evidence="3" key="1">
    <citation type="journal article" date="2014" name="Front. Microbiol.">
        <title>High frequency of phylogenetically diverse reductive dehalogenase-homologous genes in deep subseafloor sedimentary metagenomes.</title>
        <authorList>
            <person name="Kawai M."/>
            <person name="Futagami T."/>
            <person name="Toyoda A."/>
            <person name="Takaki Y."/>
            <person name="Nishi S."/>
            <person name="Hori S."/>
            <person name="Arai W."/>
            <person name="Tsubouchi T."/>
            <person name="Morono Y."/>
            <person name="Uchiyama I."/>
            <person name="Ito T."/>
            <person name="Fujiyama A."/>
            <person name="Inagaki F."/>
            <person name="Takami H."/>
        </authorList>
    </citation>
    <scope>NUCLEOTIDE SEQUENCE</scope>
    <source>
        <strain evidence="3">Expedition CK06-06</strain>
    </source>
</reference>
<dbReference type="Pfam" id="PF17651">
    <property type="entry name" value="Raco_middle"/>
    <property type="match status" value="1"/>
</dbReference>
<dbReference type="AlphaFoldDB" id="X1CCE2"/>
<evidence type="ECO:0008006" key="4">
    <source>
        <dbReference type="Google" id="ProtNLM"/>
    </source>
</evidence>
<feature type="non-terminal residue" evidence="3">
    <location>
        <position position="1"/>
    </location>
</feature>
<feature type="domain" description="RACo C-terminal" evidence="1">
    <location>
        <begin position="222"/>
        <end position="269"/>
    </location>
</feature>
<dbReference type="InterPro" id="IPR041414">
    <property type="entry name" value="Raco-like_middle"/>
</dbReference>
<dbReference type="Gene3D" id="3.30.420.480">
    <property type="entry name" value="Domain of unknown function (DUF4445)"/>
    <property type="match status" value="1"/>
</dbReference>
<dbReference type="PANTHER" id="PTHR42895:SF2">
    <property type="entry name" value="IRON-SULFUR CLUSTER PROTEIN"/>
    <property type="match status" value="1"/>
</dbReference>
<evidence type="ECO:0000313" key="3">
    <source>
        <dbReference type="EMBL" id="GAG93933.1"/>
    </source>
</evidence>
<dbReference type="InterPro" id="IPR042259">
    <property type="entry name" value="Raco-like_middle_sf"/>
</dbReference>
<dbReference type="InterPro" id="IPR027980">
    <property type="entry name" value="RACo_C"/>
</dbReference>
<feature type="non-terminal residue" evidence="3">
    <location>
        <position position="270"/>
    </location>
</feature>
<proteinExistence type="predicted"/>